<sequence length="135" mass="13709">MASPMIASSSGRAPGGASAAPPPSFPPCLPGRAIETSAARHAVGKRREPRRSVEVRGIFGGLFGGAKSETAVIDAEEIPQVENGALQDDEDEIVLVETVQPNGSTAQIVYRNGGLVDAVAVDGLCAKVSAPLCGS</sequence>
<comment type="caution">
    <text evidence="2">The sequence shown here is derived from an EMBL/GenBank/DDBJ whole genome shotgun (WGS) entry which is preliminary data.</text>
</comment>
<evidence type="ECO:0000313" key="2">
    <source>
        <dbReference type="EMBL" id="CAD7702406.1"/>
    </source>
</evidence>
<feature type="compositionally biased region" description="Low complexity" evidence="1">
    <location>
        <begin position="7"/>
        <end position="19"/>
    </location>
</feature>
<dbReference type="Proteomes" id="UP000708148">
    <property type="component" value="Unassembled WGS sequence"/>
</dbReference>
<organism evidence="2 3">
    <name type="scientific">Ostreobium quekettii</name>
    <dbReference type="NCBI Taxonomy" id="121088"/>
    <lineage>
        <taxon>Eukaryota</taxon>
        <taxon>Viridiplantae</taxon>
        <taxon>Chlorophyta</taxon>
        <taxon>core chlorophytes</taxon>
        <taxon>Ulvophyceae</taxon>
        <taxon>TCBD clade</taxon>
        <taxon>Bryopsidales</taxon>
        <taxon>Ostreobineae</taxon>
        <taxon>Ostreobiaceae</taxon>
        <taxon>Ostreobium</taxon>
    </lineage>
</organism>
<name>A0A8S1J3Y9_9CHLO</name>
<gene>
    <name evidence="2" type="ORF">OSTQU699_LOCUS7763</name>
</gene>
<keyword evidence="3" id="KW-1185">Reference proteome</keyword>
<dbReference type="EMBL" id="CAJHUC010001814">
    <property type="protein sequence ID" value="CAD7702406.1"/>
    <property type="molecule type" value="Genomic_DNA"/>
</dbReference>
<accession>A0A8S1J3Y9</accession>
<protein>
    <submittedName>
        <fullName evidence="2">Uncharacterized protein</fullName>
    </submittedName>
</protein>
<dbReference type="AlphaFoldDB" id="A0A8S1J3Y9"/>
<evidence type="ECO:0000313" key="3">
    <source>
        <dbReference type="Proteomes" id="UP000708148"/>
    </source>
</evidence>
<evidence type="ECO:0000256" key="1">
    <source>
        <dbReference type="SAM" id="MobiDB-lite"/>
    </source>
</evidence>
<feature type="compositionally biased region" description="Pro residues" evidence="1">
    <location>
        <begin position="20"/>
        <end position="29"/>
    </location>
</feature>
<feature type="region of interest" description="Disordered" evidence="1">
    <location>
        <begin position="1"/>
        <end position="32"/>
    </location>
</feature>
<reference evidence="2" key="1">
    <citation type="submission" date="2020-12" db="EMBL/GenBank/DDBJ databases">
        <authorList>
            <person name="Iha C."/>
        </authorList>
    </citation>
    <scope>NUCLEOTIDE SEQUENCE</scope>
</reference>
<proteinExistence type="predicted"/>